<evidence type="ECO:0000313" key="2">
    <source>
        <dbReference type="Proteomes" id="UP001229355"/>
    </source>
</evidence>
<gene>
    <name evidence="1" type="ORF">PZN02_004118</name>
</gene>
<dbReference type="EMBL" id="CP120374">
    <property type="protein sequence ID" value="WEX90567.1"/>
    <property type="molecule type" value="Genomic_DNA"/>
</dbReference>
<organism evidence="1 2">
    <name type="scientific">Sinorhizobium garamanticum</name>
    <dbReference type="NCBI Taxonomy" id="680247"/>
    <lineage>
        <taxon>Bacteria</taxon>
        <taxon>Pseudomonadati</taxon>
        <taxon>Pseudomonadota</taxon>
        <taxon>Alphaproteobacteria</taxon>
        <taxon>Hyphomicrobiales</taxon>
        <taxon>Rhizobiaceae</taxon>
        <taxon>Sinorhizobium/Ensifer group</taxon>
        <taxon>Sinorhizobium</taxon>
    </lineage>
</organism>
<accession>A0ABY8DKT3</accession>
<proteinExistence type="predicted"/>
<dbReference type="RefSeq" id="WP_280662531.1">
    <property type="nucleotide sequence ID" value="NZ_CP120374.1"/>
</dbReference>
<sequence>MSDMTNRYHGAEYAIVREANWEFTLEKFAKREGAKGFPSRLAASEAP</sequence>
<dbReference type="Proteomes" id="UP001229355">
    <property type="component" value="Chromosome 2"/>
</dbReference>
<reference evidence="1 2" key="1">
    <citation type="submission" date="2023-03" db="EMBL/GenBank/DDBJ databases">
        <authorList>
            <person name="Kaur S."/>
            <person name="Espinosa-Saiz D."/>
            <person name="Velazquez E."/>
            <person name="Menendez E."/>
            <person name="diCenzo G.C."/>
        </authorList>
    </citation>
    <scope>NUCLEOTIDE SEQUENCE [LARGE SCALE GENOMIC DNA]</scope>
    <source>
        <strain evidence="1 2">LMG 24692</strain>
    </source>
</reference>
<name>A0ABY8DKT3_9HYPH</name>
<protein>
    <submittedName>
        <fullName evidence="1">Uncharacterized protein</fullName>
    </submittedName>
</protein>
<evidence type="ECO:0000313" key="1">
    <source>
        <dbReference type="EMBL" id="WEX90567.1"/>
    </source>
</evidence>
<keyword evidence="2" id="KW-1185">Reference proteome</keyword>